<dbReference type="EMBL" id="CATOUU010001176">
    <property type="protein sequence ID" value="CAI9976980.1"/>
    <property type="molecule type" value="Genomic_DNA"/>
</dbReference>
<dbReference type="InterPro" id="IPR001611">
    <property type="entry name" value="Leu-rich_rpt"/>
</dbReference>
<dbReference type="Gene3D" id="3.80.10.10">
    <property type="entry name" value="Ribonuclease Inhibitor"/>
    <property type="match status" value="1"/>
</dbReference>
<dbReference type="EMBL" id="CAXDID020000266">
    <property type="protein sequence ID" value="CAL6067133.1"/>
    <property type="molecule type" value="Genomic_DNA"/>
</dbReference>
<name>A0AA86RFV8_9EUKA</name>
<keyword evidence="3" id="KW-1185">Reference proteome</keyword>
<dbReference type="PROSITE" id="PS51450">
    <property type="entry name" value="LRR"/>
    <property type="match status" value="2"/>
</dbReference>
<dbReference type="Proteomes" id="UP001642409">
    <property type="component" value="Unassembled WGS sequence"/>
</dbReference>
<proteinExistence type="predicted"/>
<evidence type="ECO:0000313" key="3">
    <source>
        <dbReference type="Proteomes" id="UP001642409"/>
    </source>
</evidence>
<evidence type="ECO:0000313" key="2">
    <source>
        <dbReference type="EMBL" id="CAL6067133.1"/>
    </source>
</evidence>
<gene>
    <name evidence="2" type="ORF">HINF_LOCUS52877</name>
    <name evidence="1" type="ORF">HINF_LOCUS64625</name>
</gene>
<dbReference type="SMART" id="SM00365">
    <property type="entry name" value="LRR_SD22"/>
    <property type="match status" value="4"/>
</dbReference>
<protein>
    <submittedName>
        <fullName evidence="1">Tandem-95 repeat protein</fullName>
    </submittedName>
    <submittedName>
        <fullName evidence="2">Tandem-95_repeat protein</fullName>
    </submittedName>
</protein>
<comment type="caution">
    <text evidence="1">The sequence shown here is derived from an EMBL/GenBank/DDBJ whole genome shotgun (WGS) entry which is preliminary data.</text>
</comment>
<dbReference type="SUPFAM" id="SSF52058">
    <property type="entry name" value="L domain-like"/>
    <property type="match status" value="1"/>
</dbReference>
<reference evidence="1" key="1">
    <citation type="submission" date="2023-06" db="EMBL/GenBank/DDBJ databases">
        <authorList>
            <person name="Kurt Z."/>
        </authorList>
    </citation>
    <scope>NUCLEOTIDE SEQUENCE</scope>
</reference>
<organism evidence="1">
    <name type="scientific">Hexamita inflata</name>
    <dbReference type="NCBI Taxonomy" id="28002"/>
    <lineage>
        <taxon>Eukaryota</taxon>
        <taxon>Metamonada</taxon>
        <taxon>Diplomonadida</taxon>
        <taxon>Hexamitidae</taxon>
        <taxon>Hexamitinae</taxon>
        <taxon>Hexamita</taxon>
    </lineage>
</organism>
<accession>A0AA86RFV8</accession>
<dbReference type="AlphaFoldDB" id="A0AA86RFV8"/>
<sequence>MSQICSHLQILGPFLKTEWGCLYRLTIKIINAILFNYIISHFITNLLQTLTVNNEMYSRIKQSRRSIFQSREYAQLHNLIYESVQSNISLDSAINSLPLKSLSLYSPYPLQFKINVDNLSSTTIQKLIIQNYKIIGSDSLKNLSNLDKLQLIGTKITDFGFIQHLNLTELTVQKAEFTIFEKKMINNQLSLRKLNLNKCDFREIHLLQELKQLVELELSGNQLLNEHFKNCEFRLLQEIDVSHNKLRSLDNINTLSPMLVKIKANNNKMVKIFFETQQNSDLVDLDISHNKLKDISGLKAFSNLKYLNVRRNIIGERRMKVIKNLPLRWIDLTKTRCISLKSINELTIQQIIFYDCQNCQSLFSCKNLQQYVSNYCRLLRNQYIHLQIERSNTEIIPSEFLWQQYIKQNKFLYKYSERKKHRQYILCQQQQYFTCAFLKMQNGLMERQYKQYQIYKKNTNNAIISRKQQNIYYLWRHFGALFNILMIKALE</sequence>
<dbReference type="InterPro" id="IPR032675">
    <property type="entry name" value="LRR_dom_sf"/>
</dbReference>
<evidence type="ECO:0000313" key="1">
    <source>
        <dbReference type="EMBL" id="CAI9976980.1"/>
    </source>
</evidence>
<reference evidence="2 3" key="2">
    <citation type="submission" date="2024-07" db="EMBL/GenBank/DDBJ databases">
        <authorList>
            <person name="Akdeniz Z."/>
        </authorList>
    </citation>
    <scope>NUCLEOTIDE SEQUENCE [LARGE SCALE GENOMIC DNA]</scope>
</reference>